<organism evidence="1 2">
    <name type="scientific">Eleginops maclovinus</name>
    <name type="common">Patagonian blennie</name>
    <name type="synonym">Eleginus maclovinus</name>
    <dbReference type="NCBI Taxonomy" id="56733"/>
    <lineage>
        <taxon>Eukaryota</taxon>
        <taxon>Metazoa</taxon>
        <taxon>Chordata</taxon>
        <taxon>Craniata</taxon>
        <taxon>Vertebrata</taxon>
        <taxon>Euteleostomi</taxon>
        <taxon>Actinopterygii</taxon>
        <taxon>Neopterygii</taxon>
        <taxon>Teleostei</taxon>
        <taxon>Neoteleostei</taxon>
        <taxon>Acanthomorphata</taxon>
        <taxon>Eupercaria</taxon>
        <taxon>Perciformes</taxon>
        <taxon>Notothenioidei</taxon>
        <taxon>Eleginopidae</taxon>
        <taxon>Eleginops</taxon>
    </lineage>
</organism>
<accession>A0AAN7XL11</accession>
<evidence type="ECO:0000313" key="2">
    <source>
        <dbReference type="Proteomes" id="UP001346869"/>
    </source>
</evidence>
<sequence>MDPALLLSQAESAVNFQSGMSTESCSENNLQLICEFQLEPGPLRAPGDEDYNVNLDYESVLVILPAQCSVYQLRLRICMQVG</sequence>
<keyword evidence="2" id="KW-1185">Reference proteome</keyword>
<dbReference type="AlphaFoldDB" id="A0AAN7XL11"/>
<evidence type="ECO:0000313" key="1">
    <source>
        <dbReference type="EMBL" id="KAK5863102.1"/>
    </source>
</evidence>
<dbReference type="EMBL" id="JAUZQC010000011">
    <property type="protein sequence ID" value="KAK5863102.1"/>
    <property type="molecule type" value="Genomic_DNA"/>
</dbReference>
<comment type="caution">
    <text evidence="1">The sequence shown here is derived from an EMBL/GenBank/DDBJ whole genome shotgun (WGS) entry which is preliminary data.</text>
</comment>
<reference evidence="1 2" key="1">
    <citation type="journal article" date="2023" name="Genes (Basel)">
        <title>Chromosome-Level Genome Assembly and Circadian Gene Repertoire of the Patagonia Blennie Eleginops maclovinus-The Closest Ancestral Proxy of Antarctic Cryonotothenioids.</title>
        <authorList>
            <person name="Cheng C.C."/>
            <person name="Rivera-Colon A.G."/>
            <person name="Minhas B.F."/>
            <person name="Wilson L."/>
            <person name="Rayamajhi N."/>
            <person name="Vargas-Chacoff L."/>
            <person name="Catchen J.M."/>
        </authorList>
    </citation>
    <scope>NUCLEOTIDE SEQUENCE [LARGE SCALE GENOMIC DNA]</scope>
    <source>
        <strain evidence="1">JMC-PN-2008</strain>
    </source>
</reference>
<dbReference type="Proteomes" id="UP001346869">
    <property type="component" value="Unassembled WGS sequence"/>
</dbReference>
<reference evidence="1 2" key="2">
    <citation type="journal article" date="2023" name="Mol. Biol. Evol.">
        <title>Genomics of Secondarily Temperate Adaptation in the Only Non-Antarctic Icefish.</title>
        <authorList>
            <person name="Rivera-Colon A.G."/>
            <person name="Rayamajhi N."/>
            <person name="Minhas B.F."/>
            <person name="Madrigal G."/>
            <person name="Bilyk K.T."/>
            <person name="Yoon V."/>
            <person name="Hune M."/>
            <person name="Gregory S."/>
            <person name="Cheng C.H.C."/>
            <person name="Catchen J.M."/>
        </authorList>
    </citation>
    <scope>NUCLEOTIDE SEQUENCE [LARGE SCALE GENOMIC DNA]</scope>
    <source>
        <strain evidence="1">JMC-PN-2008</strain>
    </source>
</reference>
<proteinExistence type="predicted"/>
<gene>
    <name evidence="1" type="ORF">PBY51_000158</name>
</gene>
<name>A0AAN7XL11_ELEMC</name>
<protein>
    <submittedName>
        <fullName evidence="1">Uncharacterized protein</fullName>
    </submittedName>
</protein>